<dbReference type="PANTHER" id="PTHR10545:SF29">
    <property type="entry name" value="GH14572P-RELATED"/>
    <property type="match status" value="1"/>
</dbReference>
<accession>A0A8B6FKU5</accession>
<reference evidence="5" key="1">
    <citation type="submission" date="2018-11" db="EMBL/GenBank/DDBJ databases">
        <authorList>
            <person name="Alioto T."/>
            <person name="Alioto T."/>
        </authorList>
    </citation>
    <scope>NUCLEOTIDE SEQUENCE</scope>
</reference>
<dbReference type="Gene3D" id="3.40.630.30">
    <property type="match status" value="1"/>
</dbReference>
<dbReference type="InterPro" id="IPR016181">
    <property type="entry name" value="Acyl_CoA_acyltransferase"/>
</dbReference>
<sequence length="180" mass="20653">MEKYTIRRMLPGDCADILLAIKELAKALKAEEQVVVNEEILLSDGFGENRLFECFVAEYDDAIVGYVLYCTMYSSWVGKKAFMEDLYVKPKHQRHGVGTRLWRTAVKEALKDGCNQMEWGACSWNTSAIEFYKRKGAINITDIEQFHTYRLSYESMHKFVNSGEKMGESDGEGRTHVHST</sequence>
<name>A0A8B6FKU5_MYTGA</name>
<evidence type="ECO:0000313" key="6">
    <source>
        <dbReference type="Proteomes" id="UP000596742"/>
    </source>
</evidence>
<protein>
    <submittedName>
        <fullName evidence="5">Diamine N-acetyltransferase</fullName>
        <ecNumber evidence="5">2.3.1.57</ecNumber>
    </submittedName>
</protein>
<comment type="similarity">
    <text evidence="1">Belongs to the acetyltransferase family.</text>
</comment>
<dbReference type="PROSITE" id="PS51186">
    <property type="entry name" value="GNAT"/>
    <property type="match status" value="1"/>
</dbReference>
<gene>
    <name evidence="5" type="ORF">MGAL_10B018273</name>
</gene>
<dbReference type="PANTHER" id="PTHR10545">
    <property type="entry name" value="DIAMINE N-ACETYLTRANSFERASE"/>
    <property type="match status" value="1"/>
</dbReference>
<dbReference type="InterPro" id="IPR051016">
    <property type="entry name" value="Diverse_Substrate_AcTransf"/>
</dbReference>
<dbReference type="SUPFAM" id="SSF55729">
    <property type="entry name" value="Acyl-CoA N-acyltransferases (Nat)"/>
    <property type="match status" value="1"/>
</dbReference>
<dbReference type="FunFam" id="3.40.630.30:FF:000064">
    <property type="entry name" value="GNAT family acetyltransferase"/>
    <property type="match status" value="1"/>
</dbReference>
<dbReference type="AlphaFoldDB" id="A0A8B6FKU5"/>
<dbReference type="Proteomes" id="UP000596742">
    <property type="component" value="Unassembled WGS sequence"/>
</dbReference>
<organism evidence="5 6">
    <name type="scientific">Mytilus galloprovincialis</name>
    <name type="common">Mediterranean mussel</name>
    <dbReference type="NCBI Taxonomy" id="29158"/>
    <lineage>
        <taxon>Eukaryota</taxon>
        <taxon>Metazoa</taxon>
        <taxon>Spiralia</taxon>
        <taxon>Lophotrochozoa</taxon>
        <taxon>Mollusca</taxon>
        <taxon>Bivalvia</taxon>
        <taxon>Autobranchia</taxon>
        <taxon>Pteriomorphia</taxon>
        <taxon>Mytilida</taxon>
        <taxon>Mytiloidea</taxon>
        <taxon>Mytilidae</taxon>
        <taxon>Mytilinae</taxon>
        <taxon>Mytilus</taxon>
    </lineage>
</organism>
<dbReference type="OrthoDB" id="7305308at2759"/>
<dbReference type="EC" id="2.3.1.57" evidence="5"/>
<keyword evidence="3 5" id="KW-0012">Acyltransferase</keyword>
<evidence type="ECO:0000313" key="5">
    <source>
        <dbReference type="EMBL" id="VDI49501.1"/>
    </source>
</evidence>
<evidence type="ECO:0000256" key="3">
    <source>
        <dbReference type="ARBA" id="ARBA00023315"/>
    </source>
</evidence>
<dbReference type="EMBL" id="UYJE01006833">
    <property type="protein sequence ID" value="VDI49501.1"/>
    <property type="molecule type" value="Genomic_DNA"/>
</dbReference>
<evidence type="ECO:0000259" key="4">
    <source>
        <dbReference type="PROSITE" id="PS51186"/>
    </source>
</evidence>
<proteinExistence type="inferred from homology"/>
<keyword evidence="6" id="KW-1185">Reference proteome</keyword>
<feature type="domain" description="N-acetyltransferase" evidence="4">
    <location>
        <begin position="4"/>
        <end position="161"/>
    </location>
</feature>
<evidence type="ECO:0000256" key="2">
    <source>
        <dbReference type="ARBA" id="ARBA00022679"/>
    </source>
</evidence>
<dbReference type="Pfam" id="PF00583">
    <property type="entry name" value="Acetyltransf_1"/>
    <property type="match status" value="1"/>
</dbReference>
<evidence type="ECO:0000256" key="1">
    <source>
        <dbReference type="ARBA" id="ARBA00008694"/>
    </source>
</evidence>
<comment type="caution">
    <text evidence="5">The sequence shown here is derived from an EMBL/GenBank/DDBJ whole genome shotgun (WGS) entry which is preliminary data.</text>
</comment>
<dbReference type="GO" id="GO:0004145">
    <property type="term" value="F:diamine N-acetyltransferase activity"/>
    <property type="evidence" value="ECO:0007669"/>
    <property type="project" value="UniProtKB-EC"/>
</dbReference>
<keyword evidence="2 5" id="KW-0808">Transferase</keyword>
<dbReference type="CDD" id="cd04301">
    <property type="entry name" value="NAT_SF"/>
    <property type="match status" value="1"/>
</dbReference>
<dbReference type="InterPro" id="IPR000182">
    <property type="entry name" value="GNAT_dom"/>
</dbReference>